<dbReference type="InterPro" id="IPR000297">
    <property type="entry name" value="PPIase_PpiC"/>
</dbReference>
<dbReference type="InterPro" id="IPR015391">
    <property type="entry name" value="SurA_N"/>
</dbReference>
<proteinExistence type="predicted"/>
<evidence type="ECO:0000259" key="6">
    <source>
        <dbReference type="PROSITE" id="PS50198"/>
    </source>
</evidence>
<dbReference type="Proteomes" id="UP000776276">
    <property type="component" value="Unassembled WGS sequence"/>
</dbReference>
<dbReference type="Pfam" id="PF00639">
    <property type="entry name" value="Rotamase"/>
    <property type="match status" value="1"/>
</dbReference>
<dbReference type="EMBL" id="JAHKRT010000001">
    <property type="protein sequence ID" value="MBU3076582.1"/>
    <property type="molecule type" value="Genomic_DNA"/>
</dbReference>
<sequence length="460" mass="49909">MFGTVTALVSRFPRLAAAFLPLGLIAVAVPAVAQMDASPADNPVNSADNLKLPSSVELFGKADPNVRKATAIVNGAIITDTDVDQRLNLFLAANGGKIEGEERERLRLQVLRNLIDESLEIQEARANDITITRDELTQAFNRVAGNFRRTPKDFGEYLKSMGSSEASIRRQIEGELAWQRLLRRRVEPFVNVGEEEVRSVINRLNAAKGTNEYRVGEIFLSATPENTSEVFANAQRIVTQIRGGASFVAYARQYSEASTAAVGGDLGWVRAEQLPEPLSNAIKGMRSGELSEPIPIPGGFSVLVLIDQRQVLTANPRDAMLSLKQVSLKFPPGASRASAAPLVEKLAAAGKAVQGCGNVDAMVAGLPGAEVVQNDSVRAGDLPPQLQDMILNLSVGQATQPFGSLEDGVRVLVLCGRDDPEQAKGPSPEQIMAQMEEERVNMRARRYLRDLRRDAVVDYR</sequence>
<keyword evidence="5" id="KW-0732">Signal</keyword>
<dbReference type="PROSITE" id="PS50198">
    <property type="entry name" value="PPIC_PPIASE_2"/>
    <property type="match status" value="1"/>
</dbReference>
<keyword evidence="1 4" id="KW-0697">Rotamase</keyword>
<feature type="chain" id="PRO_5045757487" evidence="5">
    <location>
        <begin position="34"/>
        <end position="460"/>
    </location>
</feature>
<reference evidence="7 8" key="1">
    <citation type="submission" date="2021-06" db="EMBL/GenBank/DDBJ databases">
        <title>Sphingomonas sp. XMGL2, whole genome shotgun sequencing project.</title>
        <authorList>
            <person name="Zhao G."/>
            <person name="Shen L."/>
        </authorList>
    </citation>
    <scope>NUCLEOTIDE SEQUENCE [LARGE SCALE GENOMIC DNA]</scope>
    <source>
        <strain evidence="7 8">XMGL2</strain>
    </source>
</reference>
<keyword evidence="3 4" id="KW-0413">Isomerase</keyword>
<evidence type="ECO:0000256" key="2">
    <source>
        <dbReference type="ARBA" id="ARBA00023186"/>
    </source>
</evidence>
<gene>
    <name evidence="7" type="ORF">KOF26_01785</name>
</gene>
<evidence type="ECO:0000313" key="7">
    <source>
        <dbReference type="EMBL" id="MBU3076582.1"/>
    </source>
</evidence>
<organism evidence="7 8">
    <name type="scientific">Sphingomonas quercus</name>
    <dbReference type="NCBI Taxonomy" id="2842451"/>
    <lineage>
        <taxon>Bacteria</taxon>
        <taxon>Pseudomonadati</taxon>
        <taxon>Pseudomonadota</taxon>
        <taxon>Alphaproteobacteria</taxon>
        <taxon>Sphingomonadales</taxon>
        <taxon>Sphingomonadaceae</taxon>
        <taxon>Sphingomonas</taxon>
    </lineage>
</organism>
<name>A0ABS6BG70_9SPHN</name>
<evidence type="ECO:0000313" key="8">
    <source>
        <dbReference type="Proteomes" id="UP000776276"/>
    </source>
</evidence>
<dbReference type="Pfam" id="PF09312">
    <property type="entry name" value="SurA_N"/>
    <property type="match status" value="1"/>
</dbReference>
<dbReference type="InterPro" id="IPR050280">
    <property type="entry name" value="OMP_Chaperone_SurA"/>
</dbReference>
<dbReference type="PANTHER" id="PTHR47637">
    <property type="entry name" value="CHAPERONE SURA"/>
    <property type="match status" value="1"/>
</dbReference>
<keyword evidence="2" id="KW-0143">Chaperone</keyword>
<feature type="signal peptide" evidence="5">
    <location>
        <begin position="1"/>
        <end position="33"/>
    </location>
</feature>
<dbReference type="PANTHER" id="PTHR47637:SF1">
    <property type="entry name" value="CHAPERONE SURA"/>
    <property type="match status" value="1"/>
</dbReference>
<accession>A0ABS6BG70</accession>
<dbReference type="GO" id="GO:0003755">
    <property type="term" value="F:peptidyl-prolyl cis-trans isomerase activity"/>
    <property type="evidence" value="ECO:0007669"/>
    <property type="project" value="UniProtKB-EC"/>
</dbReference>
<comment type="caution">
    <text evidence="7">The sequence shown here is derived from an EMBL/GenBank/DDBJ whole genome shotgun (WGS) entry which is preliminary data.</text>
</comment>
<protein>
    <submittedName>
        <fullName evidence="7">Peptidylprolyl isomerase</fullName>
        <ecNumber evidence="7">5.2.1.8</ecNumber>
    </submittedName>
</protein>
<feature type="domain" description="PpiC" evidence="6">
    <location>
        <begin position="210"/>
        <end position="307"/>
    </location>
</feature>
<evidence type="ECO:0000256" key="1">
    <source>
        <dbReference type="ARBA" id="ARBA00023110"/>
    </source>
</evidence>
<dbReference type="EC" id="5.2.1.8" evidence="7"/>
<evidence type="ECO:0000256" key="3">
    <source>
        <dbReference type="ARBA" id="ARBA00023235"/>
    </source>
</evidence>
<evidence type="ECO:0000256" key="4">
    <source>
        <dbReference type="PROSITE-ProRule" id="PRU00278"/>
    </source>
</evidence>
<keyword evidence="8" id="KW-1185">Reference proteome</keyword>
<evidence type="ECO:0000256" key="5">
    <source>
        <dbReference type="SAM" id="SignalP"/>
    </source>
</evidence>